<feature type="transmembrane region" description="Helical" evidence="2">
    <location>
        <begin position="7"/>
        <end position="25"/>
    </location>
</feature>
<feature type="compositionally biased region" description="Basic residues" evidence="1">
    <location>
        <begin position="890"/>
        <end position="901"/>
    </location>
</feature>
<feature type="compositionally biased region" description="Basic and acidic residues" evidence="1">
    <location>
        <begin position="319"/>
        <end position="332"/>
    </location>
</feature>
<name>A0AAV2RZC4_MEGNR</name>
<keyword evidence="2" id="KW-0812">Transmembrane</keyword>
<feature type="compositionally biased region" description="Polar residues" evidence="1">
    <location>
        <begin position="448"/>
        <end position="467"/>
    </location>
</feature>
<feature type="compositionally biased region" description="Polar residues" evidence="1">
    <location>
        <begin position="333"/>
        <end position="355"/>
    </location>
</feature>
<feature type="non-terminal residue" evidence="3">
    <location>
        <position position="1398"/>
    </location>
</feature>
<keyword evidence="2" id="KW-1133">Transmembrane helix</keyword>
<feature type="region of interest" description="Disordered" evidence="1">
    <location>
        <begin position="817"/>
        <end position="853"/>
    </location>
</feature>
<evidence type="ECO:0000313" key="4">
    <source>
        <dbReference type="Proteomes" id="UP001497623"/>
    </source>
</evidence>
<dbReference type="SUPFAM" id="SSF48065">
    <property type="entry name" value="DBL homology domain (DH-domain)"/>
    <property type="match status" value="1"/>
</dbReference>
<feature type="compositionally biased region" description="Polar residues" evidence="1">
    <location>
        <begin position="1013"/>
        <end position="1027"/>
    </location>
</feature>
<dbReference type="EMBL" id="CAXKWB010034098">
    <property type="protein sequence ID" value="CAL4144111.1"/>
    <property type="molecule type" value="Genomic_DNA"/>
</dbReference>
<sequence>MIFIYECIFISTCIVIFIYICMLPDNPNTMEKDLKETVPKKGIGRGTARGASFVASRGIRGFNREKSFIKPGLTKEPTFVRDRGTGKGIIRRSSVKVKDRISLFQVEENSVNKDERDQFHLSRTTKAPNSTIKRENVLENENKTVNSTNLCKNISDCKQDKANVQSKTSSRMTYKSNLPSDKLPENKKQLNTKEEPKDDIHSQYKNKCGSIVEKNSSIKSKIHGNSEIHTQRQKDFSRDMVRQCSKSENSNSMVINNNREGISKQTDSDMKIKSRPAMAEIPGSVMKEKDHSANVKYNQPLKALGAVSGYSKRQSMPVVDKHDTKDSLRGKSLESSVENTITKSSMKATTKYSNKSIDEVKTNQTSNFDSKNKQGSSHQKEINNSSLHPVPGTVPDKLYNLNQSNKSRETKLINKSEDRIKDAANKDSSYRSTRKSELRENPIALTNDYKNQNQNRGIDSNVNPSLNQRKKDFSKDTDSLFSNNEVAKPMATKNVSEQKSIPHDPAIKTNRNKSETFEKTACDVKDANQFVHLRHNQHLKASRTENAYTKRHSMPVMNAQDFDLSIRGASLKCSVGNTNNRSSMKATTNFSNKSINDDKKLQTTNSNYRSNQALNHGKEINNSSSSTLTCTTLKKESEERITDLEKTVVCTDYDEYQDKNLAVKSNDKNSLNLKAEQKKSEPKGSSFLHRKLGNVDEKISKKPLETRHTLASIEVTLPDESRHSLTKEVRHSMQKNEVAGQNKSHLHSLKLNNSRNSNSSGQQQLPVNITNTEISNNHVINQCPRTTAMNSDLTNYDTVDNGRMSQDYILSQKTHLKLEGRRSLPPTIEESGHNKSNLHSSKLHGSSDPTPYDTVDNGRMSQDYILSQKTHLKLEERCSLPPTIGESGHNKSHLHSSKLHGSRNSITSIESLPMNISNSEYSNKQEMYQSPRTSAENNERISLDINYERKLSQKSNLNFEENNSSLPNIKDTGNNKSHLHSQKHIGSKNSNSAVNQQQLMNSTTSETSNSNEIYSSQRPFSKNNEPASSAIDFSRQISQQDILSQESHLKLEERHSAPELSLQNKREAVSHEPQFSSNTGNSNPEMFLQGDKADVRHESNFSANTETSLLKKYENVSNLNLDFSQFGAVKKEESPSSGTLGSDSPCSLKSLDSHLSPIKKTSITLRSDSPCSMKSLDSHLSSIKISSTEQSPMLNRRVSQLTDDSDSISIYSRDEYDNLSIYSKNDSDYSSQRDLEIDDEDWEDYELEEDKASVTSSSYDHHIQFLLENEKEYLGIIAALANGKKQFPRELQPHLGAFDTLTNVHNQLYKDLCNNRDNAVKLSECFLQRKKAFDIYQFMMIKAPVVEQKMKELNEADRKALKNLQEPLRRARTRLHFYFMTLEKLEGASTPEIRPAVH</sequence>
<feature type="compositionally biased region" description="Polar residues" evidence="1">
    <location>
        <begin position="920"/>
        <end position="936"/>
    </location>
</feature>
<feature type="region of interest" description="Disordered" evidence="1">
    <location>
        <begin position="920"/>
        <end position="939"/>
    </location>
</feature>
<feature type="region of interest" description="Disordered" evidence="1">
    <location>
        <begin position="1054"/>
        <end position="1087"/>
    </location>
</feature>
<dbReference type="InterPro" id="IPR035899">
    <property type="entry name" value="DBL_dom_sf"/>
</dbReference>
<keyword evidence="2" id="KW-0472">Membrane</keyword>
<dbReference type="Proteomes" id="UP001497623">
    <property type="component" value="Unassembled WGS sequence"/>
</dbReference>
<feature type="compositionally biased region" description="Polar residues" evidence="1">
    <location>
        <begin position="1073"/>
        <end position="1084"/>
    </location>
</feature>
<feature type="region of interest" description="Disordered" evidence="1">
    <location>
        <begin position="956"/>
        <end position="1027"/>
    </location>
</feature>
<gene>
    <name evidence="3" type="ORF">MNOR_LOCUS29440</name>
</gene>
<feature type="compositionally biased region" description="Basic residues" evidence="1">
    <location>
        <begin position="977"/>
        <end position="986"/>
    </location>
</feature>
<feature type="compositionally biased region" description="Polar residues" evidence="1">
    <location>
        <begin position="362"/>
        <end position="387"/>
    </location>
</feature>
<feature type="region of interest" description="Disordered" evidence="1">
    <location>
        <begin position="162"/>
        <end position="205"/>
    </location>
</feature>
<feature type="compositionally biased region" description="Polar residues" evidence="1">
    <location>
        <begin position="834"/>
        <end position="849"/>
    </location>
</feature>
<protein>
    <recommendedName>
        <fullName evidence="5">DH domain-containing protein</fullName>
    </recommendedName>
</protein>
<feature type="compositionally biased region" description="Polar residues" evidence="1">
    <location>
        <begin position="987"/>
        <end position="1000"/>
    </location>
</feature>
<feature type="compositionally biased region" description="Low complexity" evidence="1">
    <location>
        <begin position="956"/>
        <end position="968"/>
    </location>
</feature>
<keyword evidence="4" id="KW-1185">Reference proteome</keyword>
<feature type="region of interest" description="Disordered" evidence="1">
    <location>
        <begin position="308"/>
        <end position="480"/>
    </location>
</feature>
<feature type="compositionally biased region" description="Low complexity" evidence="1">
    <location>
        <begin position="1001"/>
        <end position="1012"/>
    </location>
</feature>
<evidence type="ECO:0000313" key="3">
    <source>
        <dbReference type="EMBL" id="CAL4144111.1"/>
    </source>
</evidence>
<organism evidence="3 4">
    <name type="scientific">Meganyctiphanes norvegica</name>
    <name type="common">Northern krill</name>
    <name type="synonym">Thysanopoda norvegica</name>
    <dbReference type="NCBI Taxonomy" id="48144"/>
    <lineage>
        <taxon>Eukaryota</taxon>
        <taxon>Metazoa</taxon>
        <taxon>Ecdysozoa</taxon>
        <taxon>Arthropoda</taxon>
        <taxon>Crustacea</taxon>
        <taxon>Multicrustacea</taxon>
        <taxon>Malacostraca</taxon>
        <taxon>Eumalacostraca</taxon>
        <taxon>Eucarida</taxon>
        <taxon>Euphausiacea</taxon>
        <taxon>Euphausiidae</taxon>
        <taxon>Meganyctiphanes</taxon>
    </lineage>
</organism>
<accession>A0AAV2RZC4</accession>
<feature type="compositionally biased region" description="Basic and acidic residues" evidence="1">
    <location>
        <begin position="469"/>
        <end position="478"/>
    </location>
</feature>
<feature type="region of interest" description="Disordered" evidence="1">
    <location>
        <begin position="880"/>
        <end position="904"/>
    </location>
</feature>
<feature type="compositionally biased region" description="Basic and acidic residues" evidence="1">
    <location>
        <begin position="182"/>
        <end position="202"/>
    </location>
</feature>
<proteinExistence type="predicted"/>
<feature type="compositionally biased region" description="Basic and acidic residues" evidence="1">
    <location>
        <begin position="406"/>
        <end position="440"/>
    </location>
</feature>
<feature type="compositionally biased region" description="Polar residues" evidence="1">
    <location>
        <begin position="162"/>
        <end position="179"/>
    </location>
</feature>
<comment type="caution">
    <text evidence="3">The sequence shown here is derived from an EMBL/GenBank/DDBJ whole genome shotgun (WGS) entry which is preliminary data.</text>
</comment>
<evidence type="ECO:0008006" key="5">
    <source>
        <dbReference type="Google" id="ProtNLM"/>
    </source>
</evidence>
<evidence type="ECO:0000256" key="2">
    <source>
        <dbReference type="SAM" id="Phobius"/>
    </source>
</evidence>
<evidence type="ECO:0000256" key="1">
    <source>
        <dbReference type="SAM" id="MobiDB-lite"/>
    </source>
</evidence>
<reference evidence="3 4" key="1">
    <citation type="submission" date="2024-05" db="EMBL/GenBank/DDBJ databases">
        <authorList>
            <person name="Wallberg A."/>
        </authorList>
    </citation>
    <scope>NUCLEOTIDE SEQUENCE [LARGE SCALE GENOMIC DNA]</scope>
</reference>